<dbReference type="Proteomes" id="UP000410492">
    <property type="component" value="Unassembled WGS sequence"/>
</dbReference>
<feature type="region of interest" description="Disordered" evidence="1">
    <location>
        <begin position="1"/>
        <end position="23"/>
    </location>
</feature>
<feature type="non-terminal residue" evidence="2">
    <location>
        <position position="1"/>
    </location>
</feature>
<dbReference type="EMBL" id="CAACVG010002203">
    <property type="protein sequence ID" value="VEN36172.1"/>
    <property type="molecule type" value="Genomic_DNA"/>
</dbReference>
<organism evidence="2 3">
    <name type="scientific">Callosobruchus maculatus</name>
    <name type="common">Southern cowpea weevil</name>
    <name type="synonym">Pulse bruchid</name>
    <dbReference type="NCBI Taxonomy" id="64391"/>
    <lineage>
        <taxon>Eukaryota</taxon>
        <taxon>Metazoa</taxon>
        <taxon>Ecdysozoa</taxon>
        <taxon>Arthropoda</taxon>
        <taxon>Hexapoda</taxon>
        <taxon>Insecta</taxon>
        <taxon>Pterygota</taxon>
        <taxon>Neoptera</taxon>
        <taxon>Endopterygota</taxon>
        <taxon>Coleoptera</taxon>
        <taxon>Polyphaga</taxon>
        <taxon>Cucujiformia</taxon>
        <taxon>Chrysomeloidea</taxon>
        <taxon>Chrysomelidae</taxon>
        <taxon>Bruchinae</taxon>
        <taxon>Bruchini</taxon>
        <taxon>Callosobruchus</taxon>
    </lineage>
</organism>
<keyword evidence="3" id="KW-1185">Reference proteome</keyword>
<evidence type="ECO:0000313" key="3">
    <source>
        <dbReference type="Proteomes" id="UP000410492"/>
    </source>
</evidence>
<protein>
    <submittedName>
        <fullName evidence="2">Uncharacterized protein</fullName>
    </submittedName>
</protein>
<reference evidence="2 3" key="1">
    <citation type="submission" date="2019-01" db="EMBL/GenBank/DDBJ databases">
        <authorList>
            <person name="Sayadi A."/>
        </authorList>
    </citation>
    <scope>NUCLEOTIDE SEQUENCE [LARGE SCALE GENOMIC DNA]</scope>
</reference>
<evidence type="ECO:0000256" key="1">
    <source>
        <dbReference type="SAM" id="MobiDB-lite"/>
    </source>
</evidence>
<name>A0A653BKT8_CALMS</name>
<gene>
    <name evidence="2" type="ORF">CALMAC_LOCUS1867</name>
</gene>
<dbReference type="AlphaFoldDB" id="A0A653BKT8"/>
<accession>A0A653BKT8</accession>
<sequence>IGFAWIEPHSGKKRQGSSKGVTEEGDTRVFIYRRYPILELLTVLIIAYLHKMEGIH</sequence>
<proteinExistence type="predicted"/>
<evidence type="ECO:0000313" key="2">
    <source>
        <dbReference type="EMBL" id="VEN36172.1"/>
    </source>
</evidence>